<name>C6LC56_9FIRM</name>
<dbReference type="AlphaFoldDB" id="C6LC56"/>
<evidence type="ECO:0000313" key="2">
    <source>
        <dbReference type="Proteomes" id="UP000005561"/>
    </source>
</evidence>
<evidence type="ECO:0000313" key="1">
    <source>
        <dbReference type="EMBL" id="EET62009.1"/>
    </source>
</evidence>
<accession>C6LC56</accession>
<proteinExistence type="predicted"/>
<sequence>MRQLIRFELKKMFSRKVILAALAVLVFFNINSFLVEFPAEKTAYEQEIAGKYEGLLDDEKVQQMLQDFMPTQEQLEMWKGVHVMHIGLNSIQTAVHAYFANEDGTWNGKTVRDVFGDREIRVGYCSGWLDFSMLLAKMMMGAAILCVLMISPVFSGEYAGMDQLLLTARLGKTKCVAAKVLASFLAALAVAAIFLAGNFAGAFLTLGTQGLEAGTLFCGYEYQRWMPFNISCRTMLCYQTVLSVSGILMLTGITLAVSAAAKNQTTALIAASFLFLLPLILNLPENAPLFKIIGLLPAYQLQFSALMQIGRTGKCFYALLGIPAAAAAMLCGSLLARKLWRGRQTG</sequence>
<organism evidence="1 2">
    <name type="scientific">Marvinbryantia formatexigens DSM 14469</name>
    <dbReference type="NCBI Taxonomy" id="478749"/>
    <lineage>
        <taxon>Bacteria</taxon>
        <taxon>Bacillati</taxon>
        <taxon>Bacillota</taxon>
        <taxon>Clostridia</taxon>
        <taxon>Lachnospirales</taxon>
        <taxon>Lachnospiraceae</taxon>
        <taxon>Marvinbryantia</taxon>
    </lineage>
</organism>
<dbReference type="EMBL" id="ACCL02000004">
    <property type="protein sequence ID" value="EET62009.1"/>
    <property type="molecule type" value="Genomic_DNA"/>
</dbReference>
<gene>
    <name evidence="1" type="ORF">BRYFOR_06203</name>
</gene>
<dbReference type="eggNOG" id="COG1277">
    <property type="taxonomic scope" value="Bacteria"/>
</dbReference>
<dbReference type="Proteomes" id="UP000005561">
    <property type="component" value="Unassembled WGS sequence"/>
</dbReference>
<comment type="caution">
    <text evidence="1">The sequence shown here is derived from an EMBL/GenBank/DDBJ whole genome shotgun (WGS) entry which is preliminary data.</text>
</comment>
<protein>
    <recommendedName>
        <fullName evidence="3">ABC-2 type transporter</fullName>
    </recommendedName>
</protein>
<dbReference type="STRING" id="168384.SAMN05660368_00476"/>
<keyword evidence="2" id="KW-1185">Reference proteome</keyword>
<reference evidence="1" key="1">
    <citation type="submission" date="2009-07" db="EMBL/GenBank/DDBJ databases">
        <authorList>
            <person name="Weinstock G."/>
            <person name="Sodergren E."/>
            <person name="Clifton S."/>
            <person name="Fulton L."/>
            <person name="Fulton B."/>
            <person name="Courtney L."/>
            <person name="Fronick C."/>
            <person name="Harrison M."/>
            <person name="Strong C."/>
            <person name="Farmer C."/>
            <person name="Delahaunty K."/>
            <person name="Markovic C."/>
            <person name="Hall O."/>
            <person name="Minx P."/>
            <person name="Tomlinson C."/>
            <person name="Mitreva M."/>
            <person name="Nelson J."/>
            <person name="Hou S."/>
            <person name="Wollam A."/>
            <person name="Pepin K.H."/>
            <person name="Johnson M."/>
            <person name="Bhonagiri V."/>
            <person name="Nash W.E."/>
            <person name="Warren W."/>
            <person name="Chinwalla A."/>
            <person name="Mardis E.R."/>
            <person name="Wilson R.K."/>
        </authorList>
    </citation>
    <scope>NUCLEOTIDE SEQUENCE [LARGE SCALE GENOMIC DNA]</scope>
    <source>
        <strain evidence="1">DSM 14469</strain>
    </source>
</reference>
<evidence type="ECO:0008006" key="3">
    <source>
        <dbReference type="Google" id="ProtNLM"/>
    </source>
</evidence>
<dbReference type="OrthoDB" id="1700423at2"/>
<dbReference type="RefSeq" id="WP_006860998.1">
    <property type="nucleotide sequence ID" value="NZ_ACCL02000004.1"/>
</dbReference>